<evidence type="ECO:0008006" key="4">
    <source>
        <dbReference type="Google" id="ProtNLM"/>
    </source>
</evidence>
<feature type="signal peptide" evidence="1">
    <location>
        <begin position="1"/>
        <end position="22"/>
    </location>
</feature>
<keyword evidence="3" id="KW-1185">Reference proteome</keyword>
<feature type="chain" id="PRO_5011766641" description="WG containing repeat-containing protein" evidence="1">
    <location>
        <begin position="23"/>
        <end position="175"/>
    </location>
</feature>
<reference evidence="2 3" key="1">
    <citation type="submission" date="2016-10" db="EMBL/GenBank/DDBJ databases">
        <authorList>
            <person name="de Groot N.N."/>
        </authorList>
    </citation>
    <scope>NUCLEOTIDE SEQUENCE [LARGE SCALE GENOMIC DNA]</scope>
    <source>
        <strain evidence="2 3">DSM 18610</strain>
    </source>
</reference>
<dbReference type="EMBL" id="FOGG01000008">
    <property type="protein sequence ID" value="SER37482.1"/>
    <property type="molecule type" value="Genomic_DNA"/>
</dbReference>
<proteinExistence type="predicted"/>
<dbReference type="Proteomes" id="UP000199572">
    <property type="component" value="Unassembled WGS sequence"/>
</dbReference>
<evidence type="ECO:0000313" key="3">
    <source>
        <dbReference type="Proteomes" id="UP000199572"/>
    </source>
</evidence>
<gene>
    <name evidence="2" type="ORF">SAMN04488023_10836</name>
</gene>
<dbReference type="STRING" id="390241.SAMN04488023_10836"/>
<name>A0A1H9NNK3_9SPHI</name>
<evidence type="ECO:0000256" key="1">
    <source>
        <dbReference type="SAM" id="SignalP"/>
    </source>
</evidence>
<organism evidence="2 3">
    <name type="scientific">Pedobacter rhizosphaerae</name>
    <dbReference type="NCBI Taxonomy" id="390241"/>
    <lineage>
        <taxon>Bacteria</taxon>
        <taxon>Pseudomonadati</taxon>
        <taxon>Bacteroidota</taxon>
        <taxon>Sphingobacteriia</taxon>
        <taxon>Sphingobacteriales</taxon>
        <taxon>Sphingobacteriaceae</taxon>
        <taxon>Pedobacter</taxon>
    </lineage>
</organism>
<protein>
    <recommendedName>
        <fullName evidence="4">WG containing repeat-containing protein</fullName>
    </recommendedName>
</protein>
<sequence>MKKLLLLLLLVLGTSISFKSQAQVSVNVNIGSQPQWGPVGYDYVDYYYLPDIESYYYVPKRQFIYLGTGGWVFATSLPPRYRGYDLYNGYKVVINSPQPYRYFTTHKVKYAKFKGNHGQSVIAKSKNKKYVVGNAKGNSKAYKAVSYQKAKPVKLQHINKGNGKGNGQGNGKGKH</sequence>
<dbReference type="OrthoDB" id="799522at2"/>
<dbReference type="RefSeq" id="WP_090883416.1">
    <property type="nucleotide sequence ID" value="NZ_FOGG01000008.1"/>
</dbReference>
<dbReference type="AlphaFoldDB" id="A0A1H9NNK3"/>
<evidence type="ECO:0000313" key="2">
    <source>
        <dbReference type="EMBL" id="SER37482.1"/>
    </source>
</evidence>
<accession>A0A1H9NNK3</accession>
<keyword evidence="1" id="KW-0732">Signal</keyword>